<dbReference type="PANTHER" id="PTHR43479:SF11">
    <property type="entry name" value="ACREF_ENVCD OPERON REPRESSOR-RELATED"/>
    <property type="match status" value="1"/>
</dbReference>
<dbReference type="Gene3D" id="1.10.357.10">
    <property type="entry name" value="Tetracycline Repressor, domain 2"/>
    <property type="match status" value="1"/>
</dbReference>
<dbReference type="GO" id="GO:0003677">
    <property type="term" value="F:DNA binding"/>
    <property type="evidence" value="ECO:0007669"/>
    <property type="project" value="UniProtKB-UniRule"/>
</dbReference>
<dbReference type="AlphaFoldDB" id="A0A1H7M3N8"/>
<dbReference type="OrthoDB" id="6430772at2"/>
<dbReference type="PANTHER" id="PTHR43479">
    <property type="entry name" value="ACREF/ENVCD OPERON REPRESSOR-RELATED"/>
    <property type="match status" value="1"/>
</dbReference>
<reference evidence="4 5" key="1">
    <citation type="submission" date="2016-10" db="EMBL/GenBank/DDBJ databases">
        <authorList>
            <person name="de Groot N.N."/>
        </authorList>
    </citation>
    <scope>NUCLEOTIDE SEQUENCE [LARGE SCALE GENOMIC DNA]</scope>
    <source>
        <strain evidence="4 5">DSM 21039</strain>
    </source>
</reference>
<evidence type="ECO:0000259" key="3">
    <source>
        <dbReference type="PROSITE" id="PS50977"/>
    </source>
</evidence>
<dbReference type="InterPro" id="IPR001647">
    <property type="entry name" value="HTH_TetR"/>
</dbReference>
<dbReference type="EMBL" id="FOBB01000001">
    <property type="protein sequence ID" value="SEL05207.1"/>
    <property type="molecule type" value="Genomic_DNA"/>
</dbReference>
<dbReference type="Pfam" id="PF00440">
    <property type="entry name" value="TetR_N"/>
    <property type="match status" value="1"/>
</dbReference>
<dbReference type="PROSITE" id="PS50977">
    <property type="entry name" value="HTH_TETR_2"/>
    <property type="match status" value="1"/>
</dbReference>
<accession>A0A1H7M3N8</accession>
<protein>
    <submittedName>
        <fullName evidence="4">Transcriptional regulator, TetR family</fullName>
    </submittedName>
</protein>
<keyword evidence="1 2" id="KW-0238">DNA-binding</keyword>
<evidence type="ECO:0000313" key="4">
    <source>
        <dbReference type="EMBL" id="SEL05207.1"/>
    </source>
</evidence>
<dbReference type="SUPFAM" id="SSF46689">
    <property type="entry name" value="Homeodomain-like"/>
    <property type="match status" value="1"/>
</dbReference>
<dbReference type="Proteomes" id="UP000198984">
    <property type="component" value="Unassembled WGS sequence"/>
</dbReference>
<evidence type="ECO:0000256" key="1">
    <source>
        <dbReference type="ARBA" id="ARBA00023125"/>
    </source>
</evidence>
<gene>
    <name evidence="4" type="ORF">SAMN04488505_1011384</name>
</gene>
<dbReference type="RefSeq" id="WP_089907914.1">
    <property type="nucleotide sequence ID" value="NZ_FOBB01000001.1"/>
</dbReference>
<sequence>MRTRDENKEKAIREKAIEMIVKKGLDGFGVNKLAKAAGVSPATIYIYYKDRDDLIMQLGSGVAHEMMAHSLADFDPEASFAEGLKKQWINRAHYFIQFPQSVAFIEQIRYSHYYEEIQNGMKKNFGQVMGQFVTNAIKRKELKELPFEVFWAVAYAPLYQLIKFHTQGESYVNQKFAMTDEIMMQTLQLVLKALKP</sequence>
<feature type="domain" description="HTH tetR-type" evidence="3">
    <location>
        <begin position="6"/>
        <end position="66"/>
    </location>
</feature>
<name>A0A1H7M3N8_9BACT</name>
<dbReference type="PRINTS" id="PR00455">
    <property type="entry name" value="HTHTETR"/>
</dbReference>
<dbReference type="STRING" id="573321.SAMN04488505_1011384"/>
<dbReference type="InterPro" id="IPR050624">
    <property type="entry name" value="HTH-type_Tx_Regulator"/>
</dbReference>
<proteinExistence type="predicted"/>
<evidence type="ECO:0000256" key="2">
    <source>
        <dbReference type="PROSITE-ProRule" id="PRU00335"/>
    </source>
</evidence>
<evidence type="ECO:0000313" key="5">
    <source>
        <dbReference type="Proteomes" id="UP000198984"/>
    </source>
</evidence>
<dbReference type="InterPro" id="IPR009057">
    <property type="entry name" value="Homeodomain-like_sf"/>
</dbReference>
<organism evidence="4 5">
    <name type="scientific">Chitinophaga rupis</name>
    <dbReference type="NCBI Taxonomy" id="573321"/>
    <lineage>
        <taxon>Bacteria</taxon>
        <taxon>Pseudomonadati</taxon>
        <taxon>Bacteroidota</taxon>
        <taxon>Chitinophagia</taxon>
        <taxon>Chitinophagales</taxon>
        <taxon>Chitinophagaceae</taxon>
        <taxon>Chitinophaga</taxon>
    </lineage>
</organism>
<feature type="DNA-binding region" description="H-T-H motif" evidence="2">
    <location>
        <begin position="29"/>
        <end position="48"/>
    </location>
</feature>
<keyword evidence="5" id="KW-1185">Reference proteome</keyword>